<evidence type="ECO:0000313" key="3">
    <source>
        <dbReference type="EMBL" id="KAI5071444.1"/>
    </source>
</evidence>
<evidence type="ECO:0000256" key="2">
    <source>
        <dbReference type="SAM" id="SignalP"/>
    </source>
</evidence>
<dbReference type="InterPro" id="IPR040283">
    <property type="entry name" value="DDB_G0292058-like"/>
</dbReference>
<name>A0A9D4UPI9_ADICA</name>
<keyword evidence="1" id="KW-0472">Membrane</keyword>
<sequence>MGASRLCTGLWAVTLTLLQATSALHPSEAENSDSMNRQIRRQLVVSSETIQDGTVRATTILPRRDPLNSLRLYEGGFNMKDRYYWSSVAFTGIWAFSLAFVCLAAGTATSLWWSWDKDSGMTSVLPAHSDILRGLYCFCIVQFSILAITSSGVIFWGTYQSGKEIKDSTNVIVSQVNQVVNQVEHAVFTIEGATSPLMSDEVIYTIQSACDRLNGSATDLQSNFKEGKKKFYNIFNKLKALLTFAAAMIPMIVLTGLVAIIKVWCRILRVSFTIMTIVLCASWVLSGVCFILSNVATDACQAMKSYERSPESSSFSKVLPCLRPVEATNALNTAKSAIKNLISQMNGAIDLVNGREELMKLQYANGSFGITLKHFCDPFGPPPDYLEGKCSANQSNFSTFETDYDQYRCAEDVVRHCFESSTPIPNSYYTQFIISISAAKEVITLLPALYGILTCAFIKKAFQDLTANHCSSIEAALNTLWIAFAAASVAMMSVQVMWIAIRKHLTVKKDFKLQFMYSPFG</sequence>
<feature type="transmembrane region" description="Helical" evidence="1">
    <location>
        <begin position="134"/>
        <end position="159"/>
    </location>
</feature>
<evidence type="ECO:0000256" key="1">
    <source>
        <dbReference type="SAM" id="Phobius"/>
    </source>
</evidence>
<gene>
    <name evidence="3" type="ORF">GOP47_0013695</name>
</gene>
<accession>A0A9D4UPI9</accession>
<keyword evidence="2" id="KW-0732">Signal</keyword>
<dbReference type="Proteomes" id="UP000886520">
    <property type="component" value="Chromosome 13"/>
</dbReference>
<dbReference type="OrthoDB" id="1922814at2759"/>
<dbReference type="PANTHER" id="PTHR31414:SF35">
    <property type="entry name" value="H(+)-EXPORTING DIPHOSPHATASE"/>
    <property type="match status" value="1"/>
</dbReference>
<dbReference type="PANTHER" id="PTHR31414">
    <property type="entry name" value="TRANSMEMBRANE PROTEIN DDB_G0292058"/>
    <property type="match status" value="1"/>
</dbReference>
<evidence type="ECO:0000313" key="4">
    <source>
        <dbReference type="Proteomes" id="UP000886520"/>
    </source>
</evidence>
<feature type="transmembrane region" description="Helical" evidence="1">
    <location>
        <begin position="83"/>
        <end position="113"/>
    </location>
</feature>
<feature type="signal peptide" evidence="2">
    <location>
        <begin position="1"/>
        <end position="23"/>
    </location>
</feature>
<feature type="transmembrane region" description="Helical" evidence="1">
    <location>
        <begin position="272"/>
        <end position="293"/>
    </location>
</feature>
<dbReference type="GO" id="GO:0016020">
    <property type="term" value="C:membrane"/>
    <property type="evidence" value="ECO:0007669"/>
    <property type="project" value="TreeGrafter"/>
</dbReference>
<reference evidence="3" key="1">
    <citation type="submission" date="2021-01" db="EMBL/GenBank/DDBJ databases">
        <title>Adiantum capillus-veneris genome.</title>
        <authorList>
            <person name="Fang Y."/>
            <person name="Liao Q."/>
        </authorList>
    </citation>
    <scope>NUCLEOTIDE SEQUENCE</scope>
    <source>
        <strain evidence="3">H3</strain>
        <tissue evidence="3">Leaf</tissue>
    </source>
</reference>
<dbReference type="AlphaFoldDB" id="A0A9D4UPI9"/>
<keyword evidence="1" id="KW-0812">Transmembrane</keyword>
<comment type="caution">
    <text evidence="3">The sequence shown here is derived from an EMBL/GenBank/DDBJ whole genome shotgun (WGS) entry which is preliminary data.</text>
</comment>
<dbReference type="EMBL" id="JABFUD020000013">
    <property type="protein sequence ID" value="KAI5071444.1"/>
    <property type="molecule type" value="Genomic_DNA"/>
</dbReference>
<feature type="transmembrane region" description="Helical" evidence="1">
    <location>
        <begin position="480"/>
        <end position="501"/>
    </location>
</feature>
<keyword evidence="4" id="KW-1185">Reference proteome</keyword>
<organism evidence="3 4">
    <name type="scientific">Adiantum capillus-veneris</name>
    <name type="common">Maidenhair fern</name>
    <dbReference type="NCBI Taxonomy" id="13818"/>
    <lineage>
        <taxon>Eukaryota</taxon>
        <taxon>Viridiplantae</taxon>
        <taxon>Streptophyta</taxon>
        <taxon>Embryophyta</taxon>
        <taxon>Tracheophyta</taxon>
        <taxon>Polypodiopsida</taxon>
        <taxon>Polypodiidae</taxon>
        <taxon>Polypodiales</taxon>
        <taxon>Pteridineae</taxon>
        <taxon>Pteridaceae</taxon>
        <taxon>Vittarioideae</taxon>
        <taxon>Adiantum</taxon>
    </lineage>
</organism>
<protein>
    <submittedName>
        <fullName evidence="3">Uncharacterized protein</fullName>
    </submittedName>
</protein>
<proteinExistence type="predicted"/>
<feature type="transmembrane region" description="Helical" evidence="1">
    <location>
        <begin position="240"/>
        <end position="260"/>
    </location>
</feature>
<keyword evidence="1" id="KW-1133">Transmembrane helix</keyword>
<feature type="chain" id="PRO_5038823697" evidence="2">
    <location>
        <begin position="24"/>
        <end position="521"/>
    </location>
</feature>